<dbReference type="GO" id="GO:0020037">
    <property type="term" value="F:heme binding"/>
    <property type="evidence" value="ECO:0007669"/>
    <property type="project" value="TreeGrafter"/>
</dbReference>
<feature type="transmembrane region" description="Helical" evidence="13">
    <location>
        <begin position="102"/>
        <end position="124"/>
    </location>
</feature>
<evidence type="ECO:0000256" key="8">
    <source>
        <dbReference type="ARBA" id="ARBA00022982"/>
    </source>
</evidence>
<accession>A0A5M6HK98</accession>
<evidence type="ECO:0000256" key="4">
    <source>
        <dbReference type="ARBA" id="ARBA00022475"/>
    </source>
</evidence>
<dbReference type="AlphaFoldDB" id="A0A5M6HK98"/>
<dbReference type="Proteomes" id="UP000323886">
    <property type="component" value="Unassembled WGS sequence"/>
</dbReference>
<organism evidence="15 16">
    <name type="scientific">Blastochloris sulfoviridis</name>
    <dbReference type="NCBI Taxonomy" id="50712"/>
    <lineage>
        <taxon>Bacteria</taxon>
        <taxon>Pseudomonadati</taxon>
        <taxon>Pseudomonadota</taxon>
        <taxon>Alphaproteobacteria</taxon>
        <taxon>Hyphomicrobiales</taxon>
        <taxon>Blastochloridaceae</taxon>
        <taxon>Blastochloris</taxon>
    </lineage>
</organism>
<evidence type="ECO:0000256" key="10">
    <source>
        <dbReference type="ARBA" id="ARBA00023004"/>
    </source>
</evidence>
<keyword evidence="11 13" id="KW-0472">Membrane</keyword>
<sequence length="197" mass="20990">MVAPVLTGSLRMTSDTTSAVRYDPFSQVLHWLTALAVIGAFATAQIFEEMAKGPAKTELVGLHISIGVLVMALTLIRFAWQVAAARPAPLPGTPWLQLAARAMHWALYAALIAVPLTGMVMVWAKGREVGVFGLFALPPLVGPDREFAHTVEELHEFAGDLIIVLAGLHAAAAIFHQAVLRDGALGRMLPGVRAARA</sequence>
<dbReference type="Gene3D" id="1.20.950.20">
    <property type="entry name" value="Transmembrane di-heme cytochromes, Chain C"/>
    <property type="match status" value="2"/>
</dbReference>
<evidence type="ECO:0000313" key="16">
    <source>
        <dbReference type="Proteomes" id="UP000323886"/>
    </source>
</evidence>
<keyword evidence="16" id="KW-1185">Reference proteome</keyword>
<keyword evidence="5" id="KW-0349">Heme</keyword>
<comment type="similarity">
    <text evidence="12">Belongs to the cytochrome b561 family.</text>
</comment>
<proteinExistence type="inferred from homology"/>
<dbReference type="PANTHER" id="PTHR30529">
    <property type="entry name" value="CYTOCHROME B561"/>
    <property type="match status" value="1"/>
</dbReference>
<dbReference type="GO" id="GO:0009055">
    <property type="term" value="F:electron transfer activity"/>
    <property type="evidence" value="ECO:0007669"/>
    <property type="project" value="InterPro"/>
</dbReference>
<protein>
    <submittedName>
        <fullName evidence="15">Cytochrome b</fullName>
    </submittedName>
</protein>
<keyword evidence="3" id="KW-0813">Transport</keyword>
<dbReference type="InterPro" id="IPR016174">
    <property type="entry name" value="Di-haem_cyt_TM"/>
</dbReference>
<dbReference type="InterPro" id="IPR052168">
    <property type="entry name" value="Cytochrome_b561_oxidase"/>
</dbReference>
<gene>
    <name evidence="15" type="ORF">F1193_15885</name>
</gene>
<feature type="domain" description="Cytochrome b561 bacterial/Ni-hydrogenase" evidence="14">
    <location>
        <begin position="21"/>
        <end position="191"/>
    </location>
</feature>
<keyword evidence="9 13" id="KW-1133">Transmembrane helix</keyword>
<dbReference type="InterPro" id="IPR011577">
    <property type="entry name" value="Cyt_b561_bac/Ni-Hgenase"/>
</dbReference>
<reference evidence="15 16" key="1">
    <citation type="submission" date="2019-09" db="EMBL/GenBank/DDBJ databases">
        <title>Draft Whole-Genome sequence of Blastochloris sulfoviridis DSM 729.</title>
        <authorList>
            <person name="Meyer T.E."/>
            <person name="Kyndt J.A."/>
        </authorList>
    </citation>
    <scope>NUCLEOTIDE SEQUENCE [LARGE SCALE GENOMIC DNA]</scope>
    <source>
        <strain evidence="15 16">DSM 729</strain>
    </source>
</reference>
<evidence type="ECO:0000256" key="5">
    <source>
        <dbReference type="ARBA" id="ARBA00022617"/>
    </source>
</evidence>
<name>A0A5M6HK98_9HYPH</name>
<evidence type="ECO:0000256" key="11">
    <source>
        <dbReference type="ARBA" id="ARBA00023136"/>
    </source>
</evidence>
<dbReference type="PANTHER" id="PTHR30529:SF1">
    <property type="entry name" value="CYTOCHROME B561 HOMOLOG 2"/>
    <property type="match status" value="1"/>
</dbReference>
<comment type="caution">
    <text evidence="15">The sequence shown here is derived from an EMBL/GenBank/DDBJ whole genome shotgun (WGS) entry which is preliminary data.</text>
</comment>
<keyword evidence="8" id="KW-0249">Electron transport</keyword>
<keyword evidence="4" id="KW-1003">Cell membrane</keyword>
<evidence type="ECO:0000256" key="1">
    <source>
        <dbReference type="ARBA" id="ARBA00001970"/>
    </source>
</evidence>
<dbReference type="GO" id="GO:0022904">
    <property type="term" value="P:respiratory electron transport chain"/>
    <property type="evidence" value="ECO:0007669"/>
    <property type="project" value="InterPro"/>
</dbReference>
<comment type="subcellular location">
    <subcellularLocation>
        <location evidence="2">Cell membrane</location>
        <topology evidence="2">Multi-pass membrane protein</topology>
    </subcellularLocation>
</comment>
<dbReference type="SUPFAM" id="SSF81342">
    <property type="entry name" value="Transmembrane di-heme cytochromes"/>
    <property type="match status" value="1"/>
</dbReference>
<keyword evidence="10" id="KW-0408">Iron</keyword>
<dbReference type="OrthoDB" id="7280471at2"/>
<comment type="cofactor">
    <cofactor evidence="1">
        <name>heme b</name>
        <dbReference type="ChEBI" id="CHEBI:60344"/>
    </cofactor>
</comment>
<evidence type="ECO:0000256" key="7">
    <source>
        <dbReference type="ARBA" id="ARBA00022723"/>
    </source>
</evidence>
<evidence type="ECO:0000256" key="9">
    <source>
        <dbReference type="ARBA" id="ARBA00022989"/>
    </source>
</evidence>
<evidence type="ECO:0000313" key="15">
    <source>
        <dbReference type="EMBL" id="KAA5596251.1"/>
    </source>
</evidence>
<dbReference type="GO" id="GO:0005886">
    <property type="term" value="C:plasma membrane"/>
    <property type="evidence" value="ECO:0007669"/>
    <property type="project" value="UniProtKB-SubCell"/>
</dbReference>
<keyword evidence="6 13" id="KW-0812">Transmembrane</keyword>
<evidence type="ECO:0000256" key="12">
    <source>
        <dbReference type="ARBA" id="ARBA00037975"/>
    </source>
</evidence>
<evidence type="ECO:0000259" key="14">
    <source>
        <dbReference type="Pfam" id="PF01292"/>
    </source>
</evidence>
<feature type="transmembrane region" description="Helical" evidence="13">
    <location>
        <begin position="28"/>
        <end position="47"/>
    </location>
</feature>
<evidence type="ECO:0000256" key="13">
    <source>
        <dbReference type="SAM" id="Phobius"/>
    </source>
</evidence>
<feature type="transmembrane region" description="Helical" evidence="13">
    <location>
        <begin position="59"/>
        <end position="82"/>
    </location>
</feature>
<evidence type="ECO:0000256" key="6">
    <source>
        <dbReference type="ARBA" id="ARBA00022692"/>
    </source>
</evidence>
<evidence type="ECO:0000256" key="3">
    <source>
        <dbReference type="ARBA" id="ARBA00022448"/>
    </source>
</evidence>
<dbReference type="Pfam" id="PF01292">
    <property type="entry name" value="Ni_hydr_CYTB"/>
    <property type="match status" value="1"/>
</dbReference>
<evidence type="ECO:0000256" key="2">
    <source>
        <dbReference type="ARBA" id="ARBA00004651"/>
    </source>
</evidence>
<keyword evidence="7" id="KW-0479">Metal-binding</keyword>
<dbReference type="EMBL" id="VWPL01000045">
    <property type="protein sequence ID" value="KAA5596251.1"/>
    <property type="molecule type" value="Genomic_DNA"/>
</dbReference>
<dbReference type="GO" id="GO:0046872">
    <property type="term" value="F:metal ion binding"/>
    <property type="evidence" value="ECO:0007669"/>
    <property type="project" value="UniProtKB-KW"/>
</dbReference>